<protein>
    <submittedName>
        <fullName evidence="3">DUF5358 domain-containing protein</fullName>
    </submittedName>
</protein>
<reference evidence="3" key="2">
    <citation type="journal article" date="2021" name="Vet Sci">
        <title>O-Serogroups and Pathovirotypes of Escherichia coli Isolated from Post-Weaning Piglets Showing Diarrhoea and/or Oedema in South Korea.</title>
        <authorList>
            <person name="Byun J.W."/>
            <person name="Moon B.Y."/>
            <person name="Do K.H."/>
            <person name="Lee K."/>
            <person name="Lee H.Y."/>
            <person name="Kim W.I."/>
            <person name="So B."/>
            <person name="Lee W.K."/>
        </authorList>
    </citation>
    <scope>NUCLEOTIDE SEQUENCE</scope>
    <source>
        <strain evidence="3">84/14</strain>
    </source>
</reference>
<dbReference type="EMBL" id="MG868947">
    <property type="protein sequence ID" value="AVY03711.1"/>
    <property type="molecule type" value="Genomic_DNA"/>
</dbReference>
<keyword evidence="1" id="KW-0732">Signal</keyword>
<reference evidence="2" key="1">
    <citation type="journal article" date="2018" name="Vet. Microbiol.">
        <title>Comparative sequence analysis of the capsular polysaccharide loci of Actinobacillus pleuropneumoniae serovars 1-18, and development of two multiplex PCRs for comprehensive capsule typing.</title>
        <authorList>
            <consortium name="BRaDP1T consortium"/>
            <person name="Bosse J.T."/>
            <person name="Li Y."/>
            <person name="Fernandez Crespo R."/>
            <person name="Lacouture S."/>
            <person name="Gottschalk M."/>
            <person name="Sarkozi R."/>
            <person name="Fodor L."/>
            <person name="Casas Amoribieta M."/>
            <person name="Angen O."/>
            <person name="Nedbalcova K."/>
            <person name="Holden M.T."/>
            <person name="Maskell D.J."/>
            <person name="Tucker A.W."/>
            <person name="Wren B.W."/>
            <person name="Rycroft A.N."/>
            <person name="Langford P.R."/>
        </authorList>
    </citation>
    <scope>NUCLEOTIDE SEQUENCE</scope>
    <source>
        <strain evidence="2">N-273</strain>
    </source>
</reference>
<feature type="chain" id="PRO_5016347803" evidence="1">
    <location>
        <begin position="26"/>
        <end position="184"/>
    </location>
</feature>
<dbReference type="Proteomes" id="UP001077788">
    <property type="component" value="Unassembled WGS sequence"/>
</dbReference>
<proteinExistence type="predicted"/>
<organism evidence="2">
    <name type="scientific">Actinobacillus pleuropneumoniae</name>
    <name type="common">Haemophilus pleuropneumoniae</name>
    <dbReference type="NCBI Taxonomy" id="715"/>
    <lineage>
        <taxon>Bacteria</taxon>
        <taxon>Pseudomonadati</taxon>
        <taxon>Pseudomonadota</taxon>
        <taxon>Gammaproteobacteria</taxon>
        <taxon>Pasteurellales</taxon>
        <taxon>Pasteurellaceae</taxon>
        <taxon>Actinobacillus</taxon>
    </lineage>
</organism>
<accession>A0A2Z3DES4</accession>
<evidence type="ECO:0000313" key="2">
    <source>
        <dbReference type="EMBL" id="AVY03711.1"/>
    </source>
</evidence>
<evidence type="ECO:0000256" key="1">
    <source>
        <dbReference type="SAM" id="SignalP"/>
    </source>
</evidence>
<dbReference type="AlphaFoldDB" id="A0A2Z3DES4"/>
<evidence type="ECO:0000313" key="3">
    <source>
        <dbReference type="EMBL" id="MCY6524249.1"/>
    </source>
</evidence>
<dbReference type="PROSITE" id="PS51257">
    <property type="entry name" value="PROKAR_LIPOPROTEIN"/>
    <property type="match status" value="1"/>
</dbReference>
<sequence>MSKKITLLSLAILIAGCSSSPQPEAFPGEFANADYVLSDKDAQRWVVASHQAEQCIYPNLTRIQQQAFSKEDSYIHSQYVFFYPLEEIIGEQYVKIIQDDEKSMGYAQYLFKKFRDNQEFEPLADKQCLVLREKAKNDLAVVKGQYKSGMVEETKSESKNADGVATNQNKFFFDIIKWGSMLLL</sequence>
<dbReference type="RefSeq" id="WP_237593832.1">
    <property type="nucleotide sequence ID" value="NZ_CP031861.1"/>
</dbReference>
<dbReference type="InterPro" id="IPR035279">
    <property type="entry name" value="DUF5358"/>
</dbReference>
<dbReference type="EMBL" id="JAPQFC010000001">
    <property type="protein sequence ID" value="MCY6524249.1"/>
    <property type="molecule type" value="Genomic_DNA"/>
</dbReference>
<name>A0A2Z3DES4_ACTPL</name>
<feature type="signal peptide" evidence="1">
    <location>
        <begin position="1"/>
        <end position="25"/>
    </location>
</feature>
<reference evidence="3" key="3">
    <citation type="submission" date="2022-12" db="EMBL/GenBank/DDBJ databases">
        <authorList>
            <person name="Kardos G."/>
            <person name="Sarkozi R."/>
            <person name="Laczko L."/>
            <person name="Marton S."/>
            <person name="Makrai L."/>
            <person name="Banyai K."/>
            <person name="Fodor L."/>
        </authorList>
    </citation>
    <scope>NUCLEOTIDE SEQUENCE</scope>
    <source>
        <strain evidence="3">84/14</strain>
    </source>
</reference>
<dbReference type="Pfam" id="PF17311">
    <property type="entry name" value="DUF5358"/>
    <property type="match status" value="1"/>
</dbReference>
<gene>
    <name evidence="2" type="primary">hypothetical</name>
    <name evidence="3" type="ORF">OYG11_08485</name>
</gene>